<evidence type="ECO:0000259" key="8">
    <source>
        <dbReference type="Pfam" id="PF08125"/>
    </source>
</evidence>
<dbReference type="GO" id="GO:0019594">
    <property type="term" value="P:mannitol metabolic process"/>
    <property type="evidence" value="ECO:0007669"/>
    <property type="project" value="InterPro"/>
</dbReference>
<feature type="domain" description="Mannitol dehydrogenase C-terminal" evidence="8">
    <location>
        <begin position="297"/>
        <end position="486"/>
    </location>
</feature>
<evidence type="ECO:0000259" key="7">
    <source>
        <dbReference type="Pfam" id="PF01232"/>
    </source>
</evidence>
<evidence type="ECO:0000313" key="10">
    <source>
        <dbReference type="Proteomes" id="UP000185736"/>
    </source>
</evidence>
<keyword evidence="5" id="KW-0520">NAD</keyword>
<name>A0A1Q8I103_9ACTO</name>
<comment type="caution">
    <text evidence="9">The sequence shown here is derived from an EMBL/GenBank/DDBJ whole genome shotgun (WGS) entry which is preliminary data.</text>
</comment>
<dbReference type="Proteomes" id="UP000185736">
    <property type="component" value="Unassembled WGS sequence"/>
</dbReference>
<dbReference type="InterPro" id="IPR013131">
    <property type="entry name" value="Mannitol_DH_N"/>
</dbReference>
<evidence type="ECO:0000256" key="2">
    <source>
        <dbReference type="ARBA" id="ARBA00012939"/>
    </source>
</evidence>
<keyword evidence="4" id="KW-0560">Oxidoreductase</keyword>
<evidence type="ECO:0000256" key="5">
    <source>
        <dbReference type="ARBA" id="ARBA00023027"/>
    </source>
</evidence>
<dbReference type="InterPro" id="IPR036291">
    <property type="entry name" value="NAD(P)-bd_dom_sf"/>
</dbReference>
<sequence length="505" mass="54770">MTISLTESPLAPDYDRSDMTTGIVHIGVGGFHRAHEAAYLDRLMRRRAGSDPGDGGALAAPGGSCLEWGICGVGLLPEDARMRDVLAAQDHLYTLVLKHPGGLRDPAVIGSIHDYLFAPDDPEAVLSLMSEPTTRIVSLTVTEGGYNVDDATGTFRTEAPGAVHDAEHPGGPRTAFGYIVEALRRRRAAGIMPFTVMSCDNLPGNGTVARKAVVSQAAMSDPELADWIDANVAFPSCMVDRITPRTTRADVAELRRALGVEDAWPVVCEPFTQWVIEDDFPAGRPPWEEVGVQMVDDVVPYELMKLRLLNASHQGLAHWGRLLGIEYAHEAAADADIAAWVRAYLEREARATLRSVPGIDLDDYINTLFKRFTNEAIADTLFRLAQDASSRMPKFVLGTVRDNLTAGGPIRLGTAMVAAWALGDEGVDENGKAITIDDPLADELLLLAAAQKSGHETAFISHEGVFGDLATNERFRRTFVEELDALRRQGARARLRALTGRTRAA</sequence>
<dbReference type="SUPFAM" id="SSF48179">
    <property type="entry name" value="6-phosphogluconate dehydrogenase C-terminal domain-like"/>
    <property type="match status" value="1"/>
</dbReference>
<evidence type="ECO:0000256" key="1">
    <source>
        <dbReference type="ARBA" id="ARBA00006541"/>
    </source>
</evidence>
<dbReference type="InterPro" id="IPR013328">
    <property type="entry name" value="6PGD_dom2"/>
</dbReference>
<dbReference type="EMBL" id="MSGO01000030">
    <property type="protein sequence ID" value="OLL14776.1"/>
    <property type="molecule type" value="Genomic_DNA"/>
</dbReference>
<evidence type="ECO:0000256" key="4">
    <source>
        <dbReference type="ARBA" id="ARBA00023002"/>
    </source>
</evidence>
<dbReference type="InterPro" id="IPR050988">
    <property type="entry name" value="Mannitol_DH/Oxidoreductase"/>
</dbReference>
<dbReference type="InterPro" id="IPR013118">
    <property type="entry name" value="Mannitol_DH_C"/>
</dbReference>
<comment type="catalytic activity">
    <reaction evidence="6">
        <text>D-mannitol 1-phosphate + NAD(+) = beta-D-fructose 6-phosphate + NADH + H(+)</text>
        <dbReference type="Rhea" id="RHEA:19661"/>
        <dbReference type="ChEBI" id="CHEBI:15378"/>
        <dbReference type="ChEBI" id="CHEBI:57540"/>
        <dbReference type="ChEBI" id="CHEBI:57634"/>
        <dbReference type="ChEBI" id="CHEBI:57945"/>
        <dbReference type="ChEBI" id="CHEBI:61381"/>
        <dbReference type="EC" id="1.1.1.17"/>
    </reaction>
</comment>
<dbReference type="Gene3D" id="3.40.50.720">
    <property type="entry name" value="NAD(P)-binding Rossmann-like Domain"/>
    <property type="match status" value="1"/>
</dbReference>
<dbReference type="EC" id="1.1.1.17" evidence="2"/>
<evidence type="ECO:0000313" key="9">
    <source>
        <dbReference type="EMBL" id="OLL14776.1"/>
    </source>
</evidence>
<dbReference type="Gene3D" id="1.10.1040.10">
    <property type="entry name" value="N-(1-d-carboxylethyl)-l-norvaline Dehydrogenase, domain 2"/>
    <property type="match status" value="1"/>
</dbReference>
<dbReference type="InterPro" id="IPR000669">
    <property type="entry name" value="Mannitol_DH"/>
</dbReference>
<accession>A0A1Q8I103</accession>
<dbReference type="PROSITE" id="PS00974">
    <property type="entry name" value="MANNITOL_DHGENASE"/>
    <property type="match status" value="1"/>
</dbReference>
<dbReference type="SUPFAM" id="SSF51735">
    <property type="entry name" value="NAD(P)-binding Rossmann-fold domains"/>
    <property type="match status" value="1"/>
</dbReference>
<comment type="similarity">
    <text evidence="1">Belongs to the mannitol dehydrogenase family.</text>
</comment>
<dbReference type="InterPro" id="IPR023027">
    <property type="entry name" value="Mannitol_DH_CS"/>
</dbReference>
<dbReference type="Pfam" id="PF08125">
    <property type="entry name" value="Mannitol_dh_C"/>
    <property type="match status" value="1"/>
</dbReference>
<protein>
    <recommendedName>
        <fullName evidence="3">Mannitol-1-phosphate 5-dehydrogenase</fullName>
        <ecNumber evidence="2">1.1.1.17</ecNumber>
    </recommendedName>
</protein>
<feature type="domain" description="Mannitol dehydrogenase N-terminal" evidence="7">
    <location>
        <begin position="22"/>
        <end position="288"/>
    </location>
</feature>
<gene>
    <name evidence="9" type="ORF">BKH32_06920</name>
</gene>
<organism evidence="9 10">
    <name type="scientific">Actinomyces oris</name>
    <dbReference type="NCBI Taxonomy" id="544580"/>
    <lineage>
        <taxon>Bacteria</taxon>
        <taxon>Bacillati</taxon>
        <taxon>Actinomycetota</taxon>
        <taxon>Actinomycetes</taxon>
        <taxon>Actinomycetales</taxon>
        <taxon>Actinomycetaceae</taxon>
        <taxon>Actinomyces</taxon>
    </lineage>
</organism>
<proteinExistence type="inferred from homology"/>
<dbReference type="PANTHER" id="PTHR43362">
    <property type="entry name" value="MANNITOL DEHYDROGENASE DSF1-RELATED"/>
    <property type="match status" value="1"/>
</dbReference>
<dbReference type="PANTHER" id="PTHR43362:SF1">
    <property type="entry name" value="MANNITOL DEHYDROGENASE 2-RELATED"/>
    <property type="match status" value="1"/>
</dbReference>
<reference evidence="9 10" key="1">
    <citation type="submission" date="2016-12" db="EMBL/GenBank/DDBJ databases">
        <title>Genomic comparison of strains in the 'Actinomyces naeslundii' group.</title>
        <authorList>
            <person name="Mughal S.R."/>
            <person name="Do T."/>
            <person name="Gilbert S.C."/>
            <person name="Witherden E.A."/>
            <person name="Didelot X."/>
            <person name="Beighton D."/>
        </authorList>
    </citation>
    <scope>NUCLEOTIDE SEQUENCE [LARGE SCALE GENOMIC DNA]</scope>
    <source>
        <strain evidence="9 10">S64C</strain>
    </source>
</reference>
<dbReference type="InterPro" id="IPR008927">
    <property type="entry name" value="6-PGluconate_DH-like_C_sf"/>
</dbReference>
<evidence type="ECO:0000256" key="3">
    <source>
        <dbReference type="ARBA" id="ARBA00016219"/>
    </source>
</evidence>
<dbReference type="PRINTS" id="PR00084">
    <property type="entry name" value="MTLDHDRGNASE"/>
</dbReference>
<dbReference type="Pfam" id="PF01232">
    <property type="entry name" value="Mannitol_dh"/>
    <property type="match status" value="1"/>
</dbReference>
<dbReference type="AlphaFoldDB" id="A0A1Q8I103"/>
<dbReference type="GO" id="GO:0008926">
    <property type="term" value="F:mannitol-1-phosphate 5-dehydrogenase activity"/>
    <property type="evidence" value="ECO:0007669"/>
    <property type="project" value="UniProtKB-EC"/>
</dbReference>
<evidence type="ECO:0000256" key="6">
    <source>
        <dbReference type="ARBA" id="ARBA00048615"/>
    </source>
</evidence>